<keyword evidence="2" id="KW-1185">Reference proteome</keyword>
<dbReference type="Proteomes" id="UP000005444">
    <property type="component" value="Chromosome"/>
</dbReference>
<accession>G8PF31</accession>
<dbReference type="STRING" id="701521.PECL_1486"/>
<dbReference type="eggNOG" id="ENOG502ZQVQ">
    <property type="taxonomic scope" value="Bacteria"/>
</dbReference>
<gene>
    <name evidence="1" type="ordered locus">PECL_1486</name>
</gene>
<organism evidence="1 2">
    <name type="scientific">Pediococcus claussenii (strain ATCC BAA-344 / DSM 14800 / JCM 18046 / KCTC 3811 / LMG 21948 / P06)</name>
    <dbReference type="NCBI Taxonomy" id="701521"/>
    <lineage>
        <taxon>Bacteria</taxon>
        <taxon>Bacillati</taxon>
        <taxon>Bacillota</taxon>
        <taxon>Bacilli</taxon>
        <taxon>Lactobacillales</taxon>
        <taxon>Lactobacillaceae</taxon>
        <taxon>Pediococcus</taxon>
    </lineage>
</organism>
<evidence type="ECO:0000313" key="2">
    <source>
        <dbReference type="Proteomes" id="UP000005444"/>
    </source>
</evidence>
<proteinExistence type="predicted"/>
<name>G8PF31_PEDCP</name>
<evidence type="ECO:0000313" key="1">
    <source>
        <dbReference type="EMBL" id="AEV95710.1"/>
    </source>
</evidence>
<dbReference type="KEGG" id="pce:PECL_1486"/>
<protein>
    <submittedName>
        <fullName evidence="1">Uncharacterized protein</fullName>
    </submittedName>
</protein>
<dbReference type="EMBL" id="CP003137">
    <property type="protein sequence ID" value="AEV95710.1"/>
    <property type="molecule type" value="Genomic_DNA"/>
</dbReference>
<dbReference type="PATRIC" id="fig|701521.8.peg.1390"/>
<sequence>MQIAASEIIQQLKESTFLSKDFKITKVSLKKEDNTGVTEIFDYLKDAVEDQQIVEAVITVNKDVTIRIQTNIINLPYLYPTQLEKVIEQDKDYELNVYAVFEAEKINNSHLRIDKLGSVDQLLEKQVVISHEFTEWVTTQFEHLDENK</sequence>
<dbReference type="AlphaFoldDB" id="G8PF31"/>
<dbReference type="HOGENOM" id="CLU_1684906_0_0_9"/>
<reference evidence="1 2" key="1">
    <citation type="journal article" date="2012" name="J. Bacteriol.">
        <title>Complete Genome Sequence of the Beer Spoilage Organism Pediococcus claussenii ATCC BAA-344T.</title>
        <authorList>
            <person name="Pittet V."/>
            <person name="Abegunde T."/>
            <person name="Marfleet T."/>
            <person name="Haakensen M."/>
            <person name="Morrow K."/>
            <person name="Jayaprakash T."/>
            <person name="Schroeder K."/>
            <person name="Trost B."/>
            <person name="Byrns S."/>
            <person name="Bergsveinson J."/>
            <person name="Kusalik A."/>
            <person name="Ziola B."/>
        </authorList>
    </citation>
    <scope>NUCLEOTIDE SEQUENCE [LARGE SCALE GENOMIC DNA]</scope>
    <source>
        <strain evidence="1 2">ATCC BAA-344</strain>
    </source>
</reference>
<dbReference type="RefSeq" id="WP_014215904.1">
    <property type="nucleotide sequence ID" value="NC_016605.1"/>
</dbReference>